<feature type="transmembrane region" description="Helical" evidence="6">
    <location>
        <begin position="306"/>
        <end position="324"/>
    </location>
</feature>
<evidence type="ECO:0000256" key="3">
    <source>
        <dbReference type="ARBA" id="ARBA00022692"/>
    </source>
</evidence>
<keyword evidence="5 6" id="KW-0472">Membrane</keyword>
<dbReference type="InterPro" id="IPR005495">
    <property type="entry name" value="LptG/LptF_permease"/>
</dbReference>
<protein>
    <submittedName>
        <fullName evidence="7">LPS export ABC transporter permease LptG</fullName>
    </submittedName>
</protein>
<dbReference type="Proteomes" id="UP001589670">
    <property type="component" value="Unassembled WGS sequence"/>
</dbReference>
<keyword evidence="8" id="KW-1185">Reference proteome</keyword>
<evidence type="ECO:0000256" key="1">
    <source>
        <dbReference type="ARBA" id="ARBA00004651"/>
    </source>
</evidence>
<reference evidence="7 8" key="1">
    <citation type="submission" date="2024-09" db="EMBL/GenBank/DDBJ databases">
        <authorList>
            <person name="Sun Q."/>
            <person name="Mori K."/>
        </authorList>
    </citation>
    <scope>NUCLEOTIDE SEQUENCE [LARGE SCALE GENOMIC DNA]</scope>
    <source>
        <strain evidence="7 8">CECT 9424</strain>
    </source>
</reference>
<feature type="transmembrane region" description="Helical" evidence="6">
    <location>
        <begin position="12"/>
        <end position="32"/>
    </location>
</feature>
<evidence type="ECO:0000256" key="6">
    <source>
        <dbReference type="SAM" id="Phobius"/>
    </source>
</evidence>
<feature type="transmembrane region" description="Helical" evidence="6">
    <location>
        <begin position="336"/>
        <end position="358"/>
    </location>
</feature>
<gene>
    <name evidence="7" type="primary">lptG</name>
    <name evidence="7" type="ORF">ACFFU4_00545</name>
</gene>
<feature type="transmembrane region" description="Helical" evidence="6">
    <location>
        <begin position="280"/>
        <end position="299"/>
    </location>
</feature>
<keyword evidence="3 6" id="KW-0812">Transmembrane</keyword>
<evidence type="ECO:0000256" key="5">
    <source>
        <dbReference type="ARBA" id="ARBA00023136"/>
    </source>
</evidence>
<keyword evidence="2" id="KW-1003">Cell membrane</keyword>
<dbReference type="Pfam" id="PF03739">
    <property type="entry name" value="LptF_LptG"/>
    <property type="match status" value="1"/>
</dbReference>
<dbReference type="PANTHER" id="PTHR33529:SF2">
    <property type="entry name" value="LIPOPOLYSACCHARIDE EXPORT SYSTEM PERMEASE PROTEIN LPTG"/>
    <property type="match status" value="1"/>
</dbReference>
<comment type="caution">
    <text evidence="7">The sequence shown here is derived from an EMBL/GenBank/DDBJ whole genome shotgun (WGS) entry which is preliminary data.</text>
</comment>
<comment type="subcellular location">
    <subcellularLocation>
        <location evidence="1">Cell membrane</location>
        <topology evidence="1">Multi-pass membrane protein</topology>
    </subcellularLocation>
</comment>
<name>A0ABV5HX12_9RHOB</name>
<sequence>MILHAYLARRFVMTFAGVAVPLAVVVALIKLMNKLGDFPDRPLTDVLRIVALEMPWANYEILPLVVILASVALFLRLARSSELVVLRAAGRSALRGLMAPVAVTVVLGLLAVAVGNPIVAASSKRDHDLSNRFRGVETAALALSSEGLWMRQGDKDGQTVIFAERSSADLGTLHDPSFLEFAPDGTPARRISAATARLGAGAWQLRDVKIWTLDRGGNPEAGARRVAAMELPSDLTQDRILDSFGKPRYIPVWDLPAFIAQLEASGFSARRYATWYQSELARPLFLVALVLMAAAFTMGHVRGANVGLRVLGAVVVGFGLHYLRNFAQILGENGQIPVALAAWVPPVAALLLAIGLILHLEDG</sequence>
<dbReference type="RefSeq" id="WP_377065956.1">
    <property type="nucleotide sequence ID" value="NZ_JBHMEC010000001.1"/>
</dbReference>
<dbReference type="PANTHER" id="PTHR33529">
    <property type="entry name" value="SLR0882 PROTEIN-RELATED"/>
    <property type="match status" value="1"/>
</dbReference>
<accession>A0ABV5HX12</accession>
<dbReference type="EMBL" id="JBHMEC010000001">
    <property type="protein sequence ID" value="MFB9148235.1"/>
    <property type="molecule type" value="Genomic_DNA"/>
</dbReference>
<dbReference type="InterPro" id="IPR030923">
    <property type="entry name" value="LptG"/>
</dbReference>
<proteinExistence type="predicted"/>
<dbReference type="NCBIfam" id="TIGR04408">
    <property type="entry name" value="LptG_lptG"/>
    <property type="match status" value="1"/>
</dbReference>
<evidence type="ECO:0000313" key="8">
    <source>
        <dbReference type="Proteomes" id="UP001589670"/>
    </source>
</evidence>
<feature type="transmembrane region" description="Helical" evidence="6">
    <location>
        <begin position="96"/>
        <end position="115"/>
    </location>
</feature>
<evidence type="ECO:0000256" key="2">
    <source>
        <dbReference type="ARBA" id="ARBA00022475"/>
    </source>
</evidence>
<organism evidence="7 8">
    <name type="scientific">Roseovarius ramblicola</name>
    <dbReference type="NCBI Taxonomy" id="2022336"/>
    <lineage>
        <taxon>Bacteria</taxon>
        <taxon>Pseudomonadati</taxon>
        <taxon>Pseudomonadota</taxon>
        <taxon>Alphaproteobacteria</taxon>
        <taxon>Rhodobacterales</taxon>
        <taxon>Roseobacteraceae</taxon>
        <taxon>Roseovarius</taxon>
    </lineage>
</organism>
<evidence type="ECO:0000313" key="7">
    <source>
        <dbReference type="EMBL" id="MFB9148235.1"/>
    </source>
</evidence>
<feature type="transmembrane region" description="Helical" evidence="6">
    <location>
        <begin position="56"/>
        <end position="75"/>
    </location>
</feature>
<keyword evidence="4 6" id="KW-1133">Transmembrane helix</keyword>
<evidence type="ECO:0000256" key="4">
    <source>
        <dbReference type="ARBA" id="ARBA00022989"/>
    </source>
</evidence>